<organism evidence="1 2">
    <name type="scientific">Vararia minispora EC-137</name>
    <dbReference type="NCBI Taxonomy" id="1314806"/>
    <lineage>
        <taxon>Eukaryota</taxon>
        <taxon>Fungi</taxon>
        <taxon>Dikarya</taxon>
        <taxon>Basidiomycota</taxon>
        <taxon>Agaricomycotina</taxon>
        <taxon>Agaricomycetes</taxon>
        <taxon>Russulales</taxon>
        <taxon>Lachnocladiaceae</taxon>
        <taxon>Vararia</taxon>
    </lineage>
</organism>
<sequence length="149" mass="16062">MPSLPRVEQVASDDGGELRIGAVRKPQAEREREAAVLLVKGLHFARDEQVQRGSCASRRAASLANGGGVGAAGVTSDRPVADVKHARFDIGEEVAEVRLDVAPAGASWQSTETRHEEPDVQVGDREPRSERWWEVALCAESGLNVGLRE</sequence>
<accession>A0ACB8QRI5</accession>
<keyword evidence="2" id="KW-1185">Reference proteome</keyword>
<protein>
    <submittedName>
        <fullName evidence="1">Uncharacterized protein</fullName>
    </submittedName>
</protein>
<proteinExistence type="predicted"/>
<evidence type="ECO:0000313" key="2">
    <source>
        <dbReference type="Proteomes" id="UP000814128"/>
    </source>
</evidence>
<name>A0ACB8QRI5_9AGAM</name>
<reference evidence="1" key="1">
    <citation type="submission" date="2021-02" db="EMBL/GenBank/DDBJ databases">
        <authorList>
            <consortium name="DOE Joint Genome Institute"/>
            <person name="Ahrendt S."/>
            <person name="Looney B.P."/>
            <person name="Miyauchi S."/>
            <person name="Morin E."/>
            <person name="Drula E."/>
            <person name="Courty P.E."/>
            <person name="Chicoki N."/>
            <person name="Fauchery L."/>
            <person name="Kohler A."/>
            <person name="Kuo A."/>
            <person name="Labutti K."/>
            <person name="Pangilinan J."/>
            <person name="Lipzen A."/>
            <person name="Riley R."/>
            <person name="Andreopoulos W."/>
            <person name="He G."/>
            <person name="Johnson J."/>
            <person name="Barry K.W."/>
            <person name="Grigoriev I.V."/>
            <person name="Nagy L."/>
            <person name="Hibbett D."/>
            <person name="Henrissat B."/>
            <person name="Matheny P.B."/>
            <person name="Labbe J."/>
            <person name="Martin F."/>
        </authorList>
    </citation>
    <scope>NUCLEOTIDE SEQUENCE</scope>
    <source>
        <strain evidence="1">EC-137</strain>
    </source>
</reference>
<dbReference type="Proteomes" id="UP000814128">
    <property type="component" value="Unassembled WGS sequence"/>
</dbReference>
<reference evidence="1" key="2">
    <citation type="journal article" date="2022" name="New Phytol.">
        <title>Evolutionary transition to the ectomycorrhizal habit in the genomes of a hyperdiverse lineage of mushroom-forming fungi.</title>
        <authorList>
            <person name="Looney B."/>
            <person name="Miyauchi S."/>
            <person name="Morin E."/>
            <person name="Drula E."/>
            <person name="Courty P.E."/>
            <person name="Kohler A."/>
            <person name="Kuo A."/>
            <person name="LaButti K."/>
            <person name="Pangilinan J."/>
            <person name="Lipzen A."/>
            <person name="Riley R."/>
            <person name="Andreopoulos W."/>
            <person name="He G."/>
            <person name="Johnson J."/>
            <person name="Nolan M."/>
            <person name="Tritt A."/>
            <person name="Barry K.W."/>
            <person name="Grigoriev I.V."/>
            <person name="Nagy L.G."/>
            <person name="Hibbett D."/>
            <person name="Henrissat B."/>
            <person name="Matheny P.B."/>
            <person name="Labbe J."/>
            <person name="Martin F.M."/>
        </authorList>
    </citation>
    <scope>NUCLEOTIDE SEQUENCE</scope>
    <source>
        <strain evidence="1">EC-137</strain>
    </source>
</reference>
<evidence type="ECO:0000313" key="1">
    <source>
        <dbReference type="EMBL" id="KAI0034494.1"/>
    </source>
</evidence>
<gene>
    <name evidence="1" type="ORF">K488DRAFT_83899</name>
</gene>
<dbReference type="EMBL" id="MU273499">
    <property type="protein sequence ID" value="KAI0034494.1"/>
    <property type="molecule type" value="Genomic_DNA"/>
</dbReference>
<comment type="caution">
    <text evidence="1">The sequence shown here is derived from an EMBL/GenBank/DDBJ whole genome shotgun (WGS) entry which is preliminary data.</text>
</comment>